<dbReference type="Proteomes" id="UP000092504">
    <property type="component" value="Unassembled WGS sequence"/>
</dbReference>
<protein>
    <submittedName>
        <fullName evidence="1">Sensor protein PhoQ</fullName>
    </submittedName>
</protein>
<gene>
    <name evidence="1" type="ORF">A8U91_02909</name>
</gene>
<dbReference type="InterPro" id="IPR036097">
    <property type="entry name" value="HisK_dim/P_sf"/>
</dbReference>
<sequence length="96" mass="10414">MENGDAERLGTRLPAELGRLAGAMNAVLERDRRRLERARHAAGNLAHALKTPVSVLTTLADGFPEDSRRRLKGELTRIDDAVRHHLARASAAGDGP</sequence>
<reference evidence="1 2" key="1">
    <citation type="submission" date="2016-06" db="EMBL/GenBank/DDBJ databases">
        <title>Genome sequence of halotolerant plant growth promoting strain of Halomonas elongata HEK1 isolated from salterns of Rann of Kutch, Gujarat, India.</title>
        <authorList>
            <person name="Gaba S."/>
            <person name="Singh R.N."/>
            <person name="Abrol S."/>
            <person name="Kaushik R."/>
            <person name="Saxena A.K."/>
        </authorList>
    </citation>
    <scope>NUCLEOTIDE SEQUENCE [LARGE SCALE GENOMIC DNA]</scope>
    <source>
        <strain evidence="1 2">HEK1</strain>
    </source>
</reference>
<dbReference type="SUPFAM" id="SSF47384">
    <property type="entry name" value="Homodimeric domain of signal transducing histidine kinase"/>
    <property type="match status" value="1"/>
</dbReference>
<name>A0A1B8NV25_HALEL</name>
<comment type="caution">
    <text evidence="1">The sequence shown here is derived from an EMBL/GenBank/DDBJ whole genome shotgun (WGS) entry which is preliminary data.</text>
</comment>
<accession>A0A1B8NV25</accession>
<dbReference type="EMBL" id="MAJD01000002">
    <property type="protein sequence ID" value="OBX33866.1"/>
    <property type="molecule type" value="Genomic_DNA"/>
</dbReference>
<dbReference type="PATRIC" id="fig|2746.7.peg.2983"/>
<dbReference type="AlphaFoldDB" id="A0A1B8NV25"/>
<dbReference type="Gene3D" id="1.10.287.130">
    <property type="match status" value="1"/>
</dbReference>
<evidence type="ECO:0000313" key="1">
    <source>
        <dbReference type="EMBL" id="OBX33866.1"/>
    </source>
</evidence>
<dbReference type="GO" id="GO:0000155">
    <property type="term" value="F:phosphorelay sensor kinase activity"/>
    <property type="evidence" value="ECO:0007669"/>
    <property type="project" value="InterPro"/>
</dbReference>
<organism evidence="1 2">
    <name type="scientific">Halomonas elongata</name>
    <dbReference type="NCBI Taxonomy" id="2746"/>
    <lineage>
        <taxon>Bacteria</taxon>
        <taxon>Pseudomonadati</taxon>
        <taxon>Pseudomonadota</taxon>
        <taxon>Gammaproteobacteria</taxon>
        <taxon>Oceanospirillales</taxon>
        <taxon>Halomonadaceae</taxon>
        <taxon>Halomonas</taxon>
    </lineage>
</organism>
<proteinExistence type="predicted"/>
<evidence type="ECO:0000313" key="2">
    <source>
        <dbReference type="Proteomes" id="UP000092504"/>
    </source>
</evidence>